<proteinExistence type="predicted"/>
<dbReference type="Pfam" id="PF00072">
    <property type="entry name" value="Response_reg"/>
    <property type="match status" value="1"/>
</dbReference>
<dbReference type="Gene3D" id="3.40.50.2300">
    <property type="match status" value="1"/>
</dbReference>
<feature type="modified residue" description="4-aspartylphosphate" evidence="2">
    <location>
        <position position="58"/>
    </location>
</feature>
<dbReference type="InterPro" id="IPR011006">
    <property type="entry name" value="CheY-like_superfamily"/>
</dbReference>
<gene>
    <name evidence="4" type="ORF">GON26_06985</name>
</gene>
<accession>A0A6I4NMG3</accession>
<evidence type="ECO:0000313" key="5">
    <source>
        <dbReference type="Proteomes" id="UP000471501"/>
    </source>
</evidence>
<dbReference type="GO" id="GO:0000160">
    <property type="term" value="P:phosphorelay signal transduction system"/>
    <property type="evidence" value="ECO:0007669"/>
    <property type="project" value="InterPro"/>
</dbReference>
<dbReference type="PROSITE" id="PS50110">
    <property type="entry name" value="RESPONSE_REGULATORY"/>
    <property type="match status" value="1"/>
</dbReference>
<comment type="caution">
    <text evidence="4">The sequence shown here is derived from an EMBL/GenBank/DDBJ whole genome shotgun (WGS) entry which is preliminary data.</text>
</comment>
<evidence type="ECO:0000259" key="3">
    <source>
        <dbReference type="PROSITE" id="PS50110"/>
    </source>
</evidence>
<dbReference type="SUPFAM" id="SSF52172">
    <property type="entry name" value="CheY-like"/>
    <property type="match status" value="1"/>
</dbReference>
<dbReference type="PANTHER" id="PTHR44591:SF3">
    <property type="entry name" value="RESPONSE REGULATORY DOMAIN-CONTAINING PROTEIN"/>
    <property type="match status" value="1"/>
</dbReference>
<evidence type="ECO:0000256" key="1">
    <source>
        <dbReference type="ARBA" id="ARBA00022553"/>
    </source>
</evidence>
<protein>
    <submittedName>
        <fullName evidence="4">Response regulator</fullName>
    </submittedName>
</protein>
<reference evidence="4 5" key="1">
    <citation type="submission" date="2019-12" db="EMBL/GenBank/DDBJ databases">
        <authorList>
            <person name="Kim Y.S."/>
        </authorList>
    </citation>
    <scope>NUCLEOTIDE SEQUENCE [LARGE SCALE GENOMIC DNA]</scope>
    <source>
        <strain evidence="4 5">GA093</strain>
    </source>
</reference>
<dbReference type="SMART" id="SM00448">
    <property type="entry name" value="REC"/>
    <property type="match status" value="1"/>
</dbReference>
<keyword evidence="5" id="KW-1185">Reference proteome</keyword>
<dbReference type="InterPro" id="IPR001789">
    <property type="entry name" value="Sig_transdc_resp-reg_receiver"/>
</dbReference>
<dbReference type="RefSeq" id="WP_160374022.1">
    <property type="nucleotide sequence ID" value="NZ_WSTB01000003.1"/>
</dbReference>
<dbReference type="AlphaFoldDB" id="A0A6I4NMG3"/>
<dbReference type="PANTHER" id="PTHR44591">
    <property type="entry name" value="STRESS RESPONSE REGULATOR PROTEIN 1"/>
    <property type="match status" value="1"/>
</dbReference>
<feature type="domain" description="Response regulatory" evidence="3">
    <location>
        <begin position="5"/>
        <end position="125"/>
    </location>
</feature>
<sequence length="125" mass="14088">MKKQTILLIDDDPDDAEIFSEAIKSLNQDIEIEIYNNSLTALDNLKSSATLPDFIFLDMQMPHLNGNQFLDEIANTHNLANITVVIYSSYSQASLYELVISTRKVILLTKPNSMGELIQNLKTIL</sequence>
<evidence type="ECO:0000256" key="2">
    <source>
        <dbReference type="PROSITE-ProRule" id="PRU00169"/>
    </source>
</evidence>
<dbReference type="EMBL" id="WSTB01000003">
    <property type="protein sequence ID" value="MWB94102.1"/>
    <property type="molecule type" value="Genomic_DNA"/>
</dbReference>
<name>A0A6I4NMG3_9FLAO</name>
<evidence type="ECO:0000313" key="4">
    <source>
        <dbReference type="EMBL" id="MWB94102.1"/>
    </source>
</evidence>
<organism evidence="4 5">
    <name type="scientific">Flavobacterium hydrocarbonoxydans</name>
    <dbReference type="NCBI Taxonomy" id="2683249"/>
    <lineage>
        <taxon>Bacteria</taxon>
        <taxon>Pseudomonadati</taxon>
        <taxon>Bacteroidota</taxon>
        <taxon>Flavobacteriia</taxon>
        <taxon>Flavobacteriales</taxon>
        <taxon>Flavobacteriaceae</taxon>
        <taxon>Flavobacterium</taxon>
    </lineage>
</organism>
<dbReference type="InterPro" id="IPR050595">
    <property type="entry name" value="Bact_response_regulator"/>
</dbReference>
<dbReference type="Proteomes" id="UP000471501">
    <property type="component" value="Unassembled WGS sequence"/>
</dbReference>
<keyword evidence="1 2" id="KW-0597">Phosphoprotein</keyword>